<dbReference type="InterPro" id="IPR007055">
    <property type="entry name" value="BON_dom"/>
</dbReference>
<evidence type="ECO:0000259" key="1">
    <source>
        <dbReference type="PROSITE" id="PS50914"/>
    </source>
</evidence>
<proteinExistence type="predicted"/>
<sequence>MKKILQILLGFLLILVLAYFSFLEISGKIKDDLLSKTKNKLIDKGIVGINAEVEGEGLALRRTVVLTGTVGSEKEKSKIVSFMEELEGVGSVNNKILVEARVYGIPNVVEVPVVKKVKAVVPVAKVAVKSVVLAEKNEVNATKTAEVLPSVPAVKAVTEPISVIEVKRQETVPSQVVVKVPTVPVVAENIIEVPKVIEVITVPIPVEAEKAIVHEEVKKNIKTQGVE</sequence>
<evidence type="ECO:0000313" key="2">
    <source>
        <dbReference type="EMBL" id="CAA6799308.1"/>
    </source>
</evidence>
<gene>
    <name evidence="2" type="ORF">HELGO_WM11485</name>
</gene>
<dbReference type="PROSITE" id="PS50914">
    <property type="entry name" value="BON"/>
    <property type="match status" value="1"/>
</dbReference>
<reference evidence="2" key="1">
    <citation type="submission" date="2020-01" db="EMBL/GenBank/DDBJ databases">
        <authorList>
            <person name="Meier V. D."/>
            <person name="Meier V D."/>
        </authorList>
    </citation>
    <scope>NUCLEOTIDE SEQUENCE</scope>
    <source>
        <strain evidence="2">HLG_WM_MAG_06</strain>
    </source>
</reference>
<feature type="domain" description="BON" evidence="1">
    <location>
        <begin position="21"/>
        <end position="100"/>
    </location>
</feature>
<dbReference type="EMBL" id="CACVAP010000017">
    <property type="protein sequence ID" value="CAA6799308.1"/>
    <property type="molecule type" value="Genomic_DNA"/>
</dbReference>
<protein>
    <recommendedName>
        <fullName evidence="1">BON domain-containing protein</fullName>
    </recommendedName>
</protein>
<accession>A0A6S6RVV8</accession>
<name>A0A6S6RVV8_9BACT</name>
<dbReference type="AlphaFoldDB" id="A0A6S6RVV8"/>
<dbReference type="Pfam" id="PF04972">
    <property type="entry name" value="BON"/>
    <property type="match status" value="1"/>
</dbReference>
<organism evidence="2">
    <name type="scientific">uncultured Sulfurovum sp</name>
    <dbReference type="NCBI Taxonomy" id="269237"/>
    <lineage>
        <taxon>Bacteria</taxon>
        <taxon>Pseudomonadati</taxon>
        <taxon>Campylobacterota</taxon>
        <taxon>Epsilonproteobacteria</taxon>
        <taxon>Campylobacterales</taxon>
        <taxon>Sulfurovaceae</taxon>
        <taxon>Sulfurovum</taxon>
        <taxon>environmental samples</taxon>
    </lineage>
</organism>